<dbReference type="GO" id="GO:0004553">
    <property type="term" value="F:hydrolase activity, hydrolyzing O-glycosyl compounds"/>
    <property type="evidence" value="ECO:0007669"/>
    <property type="project" value="InterPro"/>
</dbReference>
<dbReference type="PANTHER" id="PTHR37423:SF5">
    <property type="entry name" value="SOLUBLE LYTIC MUREIN TRANSGLYCOSYLASE"/>
    <property type="match status" value="1"/>
</dbReference>
<protein>
    <submittedName>
        <fullName evidence="6">Soluble lytic murein transglycosylase</fullName>
        <ecNumber evidence="6">4.2.2.-</ecNumber>
    </submittedName>
</protein>
<dbReference type="PANTHER" id="PTHR37423">
    <property type="entry name" value="SOLUBLE LYTIC MUREIN TRANSGLYCOSYLASE-RELATED"/>
    <property type="match status" value="1"/>
</dbReference>
<sequence length="648" mass="75645">MKVSWGRYILPMMLCVLTGSFYAQNISAKDKLTLEQQRQLYDRAQLWLDKKDVRKYHDVREQLLSYPLTPYLDYRSMLVNIGDKPPLVIKNFIDSHREFPFSGRISAPYLDALAQEKKWALLLTYQKSTPRQEKYRCYYYTAMWHTGRKSEAYRGAESLWLSGDSVSDACDFLFSQWHKTRYFSDRQIIKRMFLAFEQSNFSLMKYLSRQIQTDKSRSQALRLLDVYRHPEQVLALMNSEKLRPDESKIIVLGLKKWAAVKPIAVYSLIAQQLLSSLTPEEQREVSHYLASQLLDGDEVSGVTAWRDQIIAESGDPDLIEQRIRQEIGHGNWVNISRWISRLPESVQQLPRWQFWLGRSEMASGNTAEGVKTLAALTELRNFYGVAASEFLQQPFVYRTNTLTYDPDLIEPYQKALIRIGELIDRGKIVASKSEWHWLLQRASVEERAMLARYASTAHWYHLAVVAAIQAELWGNLDLRFPRAYLKWFEFFGNKHNIDPITLMSLARQESAMDIKAHSPVGAKGLMQLLPSTARHVAKKYQLQYHSSSDLFNVKKNIELGSQYLNELLARYEGNRVLAFAAYNAGPYRVDQWLNDSDGELDVYRFIELIPFRETRGYVQNILMFETYYRYLMGIEGDFLQHMEIDTKY</sequence>
<evidence type="ECO:0000256" key="3">
    <source>
        <dbReference type="SAM" id="SignalP"/>
    </source>
</evidence>
<accession>A0A1Y6IX32</accession>
<feature type="signal peptide" evidence="3">
    <location>
        <begin position="1"/>
        <end position="23"/>
    </location>
</feature>
<dbReference type="SUPFAM" id="SSF53955">
    <property type="entry name" value="Lysozyme-like"/>
    <property type="match status" value="1"/>
</dbReference>
<evidence type="ECO:0000313" key="6">
    <source>
        <dbReference type="EMBL" id="SMS01390.1"/>
    </source>
</evidence>
<dbReference type="Pfam" id="PF01464">
    <property type="entry name" value="SLT"/>
    <property type="match status" value="1"/>
</dbReference>
<dbReference type="Pfam" id="PF14718">
    <property type="entry name" value="SLT_L"/>
    <property type="match status" value="1"/>
</dbReference>
<dbReference type="InterPro" id="IPR037061">
    <property type="entry name" value="Lytic_TGlycoase_superhlx_L_sf"/>
</dbReference>
<dbReference type="Gene3D" id="1.10.1240.20">
    <property type="entry name" value="Lytic transglycosylase, superhelical linker domain"/>
    <property type="match status" value="1"/>
</dbReference>
<keyword evidence="6" id="KW-0456">Lyase</keyword>
<dbReference type="InterPro" id="IPR012289">
    <property type="entry name" value="Lytic_TGlycosylase_superhlx_L"/>
</dbReference>
<dbReference type="InterPro" id="IPR008939">
    <property type="entry name" value="Lytic_TGlycosylase_superhlx_U"/>
</dbReference>
<dbReference type="SUPFAM" id="SSF48435">
    <property type="entry name" value="Bacterial muramidases"/>
    <property type="match status" value="1"/>
</dbReference>
<name>A0A1Y6IX32_9VIBR</name>
<feature type="chain" id="PRO_5012238408" evidence="3">
    <location>
        <begin position="24"/>
        <end position="648"/>
    </location>
</feature>
<dbReference type="GO" id="GO:0016829">
    <property type="term" value="F:lyase activity"/>
    <property type="evidence" value="ECO:0007669"/>
    <property type="project" value="UniProtKB-KW"/>
</dbReference>
<comment type="similarity">
    <text evidence="1">Belongs to the transglycosylase Slt family.</text>
</comment>
<reference evidence="6 7" key="1">
    <citation type="submission" date="2017-05" db="EMBL/GenBank/DDBJ databases">
        <authorList>
            <person name="Song R."/>
            <person name="Chenine A.L."/>
            <person name="Ruprecht R.M."/>
        </authorList>
    </citation>
    <scope>NUCLEOTIDE SEQUENCE [LARGE SCALE GENOMIC DNA]</scope>
    <source>
        <strain evidence="6 7">CECT 7927</strain>
    </source>
</reference>
<feature type="domain" description="Transglycosylase SLT" evidence="4">
    <location>
        <begin position="492"/>
        <end position="596"/>
    </location>
</feature>
<evidence type="ECO:0000256" key="2">
    <source>
        <dbReference type="ARBA" id="ARBA00022729"/>
    </source>
</evidence>
<dbReference type="GO" id="GO:0042597">
    <property type="term" value="C:periplasmic space"/>
    <property type="evidence" value="ECO:0007669"/>
    <property type="project" value="InterPro"/>
</dbReference>
<evidence type="ECO:0000259" key="4">
    <source>
        <dbReference type="Pfam" id="PF01464"/>
    </source>
</evidence>
<gene>
    <name evidence="6" type="primary">slt</name>
    <name evidence="6" type="ORF">VIM7927_02676</name>
</gene>
<dbReference type="InterPro" id="IPR023346">
    <property type="entry name" value="Lysozyme-like_dom_sf"/>
</dbReference>
<proteinExistence type="inferred from homology"/>
<evidence type="ECO:0000259" key="5">
    <source>
        <dbReference type="Pfam" id="PF14718"/>
    </source>
</evidence>
<dbReference type="EMBL" id="FXXI01000004">
    <property type="protein sequence ID" value="SMS01390.1"/>
    <property type="molecule type" value="Genomic_DNA"/>
</dbReference>
<dbReference type="AlphaFoldDB" id="A0A1Y6IX32"/>
<dbReference type="EC" id="4.2.2.-" evidence="6"/>
<dbReference type="InterPro" id="IPR008258">
    <property type="entry name" value="Transglycosylase_SLT_dom_1"/>
</dbReference>
<feature type="domain" description="Lytic transglycosylase superhelical linker" evidence="5">
    <location>
        <begin position="412"/>
        <end position="476"/>
    </location>
</feature>
<keyword evidence="2 3" id="KW-0732">Signal</keyword>
<evidence type="ECO:0000313" key="7">
    <source>
        <dbReference type="Proteomes" id="UP000196125"/>
    </source>
</evidence>
<dbReference type="CDD" id="cd13401">
    <property type="entry name" value="Slt70-like"/>
    <property type="match status" value="1"/>
</dbReference>
<evidence type="ECO:0000256" key="1">
    <source>
        <dbReference type="ARBA" id="ARBA00007734"/>
    </source>
</evidence>
<dbReference type="Gene3D" id="1.10.530.10">
    <property type="match status" value="1"/>
</dbReference>
<dbReference type="Proteomes" id="UP000196125">
    <property type="component" value="Unassembled WGS sequence"/>
</dbReference>
<dbReference type="Gene3D" id="1.25.20.10">
    <property type="entry name" value="Bacterial muramidases"/>
    <property type="match status" value="1"/>
</dbReference>
<organism evidence="6 7">
    <name type="scientific">Vibrio mangrovi</name>
    <dbReference type="NCBI Taxonomy" id="474394"/>
    <lineage>
        <taxon>Bacteria</taxon>
        <taxon>Pseudomonadati</taxon>
        <taxon>Pseudomonadota</taxon>
        <taxon>Gammaproteobacteria</taxon>
        <taxon>Vibrionales</taxon>
        <taxon>Vibrionaceae</taxon>
        <taxon>Vibrio</taxon>
    </lineage>
</organism>